<dbReference type="GO" id="GO:0005768">
    <property type="term" value="C:endosome"/>
    <property type="evidence" value="ECO:0007669"/>
    <property type="project" value="TreeGrafter"/>
</dbReference>
<dbReference type="GO" id="GO:0030897">
    <property type="term" value="C:HOPS complex"/>
    <property type="evidence" value="ECO:0007669"/>
    <property type="project" value="TreeGrafter"/>
</dbReference>
<gene>
    <name evidence="4" type="ORF">K493DRAFT_247355</name>
</gene>
<proteinExistence type="inferred from homology"/>
<feature type="domain" description="Vps16 N-terminal" evidence="3">
    <location>
        <begin position="2"/>
        <end position="264"/>
    </location>
</feature>
<dbReference type="AlphaFoldDB" id="A0A1Y1WPA9"/>
<evidence type="ECO:0008006" key="6">
    <source>
        <dbReference type="Google" id="ProtNLM"/>
    </source>
</evidence>
<dbReference type="OrthoDB" id="1792at2759"/>
<dbReference type="InterPro" id="IPR016534">
    <property type="entry name" value="VPS16"/>
</dbReference>
<dbReference type="GO" id="GO:0006886">
    <property type="term" value="P:intracellular protein transport"/>
    <property type="evidence" value="ECO:0007669"/>
    <property type="project" value="InterPro"/>
</dbReference>
<evidence type="ECO:0000313" key="5">
    <source>
        <dbReference type="Proteomes" id="UP000193498"/>
    </source>
</evidence>
<dbReference type="InterPro" id="IPR006925">
    <property type="entry name" value="Vps16_C"/>
</dbReference>
<accession>A0A1Y1WPA9</accession>
<dbReference type="Proteomes" id="UP000193498">
    <property type="component" value="Unassembled WGS sequence"/>
</dbReference>
<dbReference type="PANTHER" id="PTHR12811">
    <property type="entry name" value="VACUOLAR PROTEIN SORTING VPS16"/>
    <property type="match status" value="1"/>
</dbReference>
<protein>
    <recommendedName>
        <fullName evidence="6">Vacuolar protein sorting-associated protein 16 homolog</fullName>
    </recommendedName>
</protein>
<dbReference type="Pfam" id="PF04840">
    <property type="entry name" value="Vps16_C"/>
    <property type="match status" value="1"/>
</dbReference>
<dbReference type="SUPFAM" id="SSF101898">
    <property type="entry name" value="NHL repeat"/>
    <property type="match status" value="1"/>
</dbReference>
<dbReference type="GO" id="GO:0098588">
    <property type="term" value="C:bounding membrane of organelle"/>
    <property type="evidence" value="ECO:0007669"/>
    <property type="project" value="UniProtKB-ARBA"/>
</dbReference>
<name>A0A1Y1WPA9_9FUNG</name>
<dbReference type="InterPro" id="IPR038132">
    <property type="entry name" value="Vps16_C_sf"/>
</dbReference>
<dbReference type="FunFam" id="1.10.150.780:FF:000001">
    <property type="entry name" value="Vacuolar protein sorting-associated protein 16 homolog"/>
    <property type="match status" value="1"/>
</dbReference>
<dbReference type="PIRSF" id="PIRSF007949">
    <property type="entry name" value="VPS16"/>
    <property type="match status" value="1"/>
</dbReference>
<dbReference type="GO" id="GO:0003779">
    <property type="term" value="F:actin binding"/>
    <property type="evidence" value="ECO:0007669"/>
    <property type="project" value="TreeGrafter"/>
</dbReference>
<reference evidence="4 5" key="1">
    <citation type="submission" date="2016-07" db="EMBL/GenBank/DDBJ databases">
        <title>Pervasive Adenine N6-methylation of Active Genes in Fungi.</title>
        <authorList>
            <consortium name="DOE Joint Genome Institute"/>
            <person name="Mondo S.J."/>
            <person name="Dannebaum R.O."/>
            <person name="Kuo R.C."/>
            <person name="Labutti K."/>
            <person name="Haridas S."/>
            <person name="Kuo A."/>
            <person name="Salamov A."/>
            <person name="Ahrendt S.R."/>
            <person name="Lipzen A."/>
            <person name="Sullivan W."/>
            <person name="Andreopoulos W.B."/>
            <person name="Clum A."/>
            <person name="Lindquist E."/>
            <person name="Daum C."/>
            <person name="Ramamoorthy G.K."/>
            <person name="Gryganskyi A."/>
            <person name="Culley D."/>
            <person name="Magnuson J.K."/>
            <person name="James T.Y."/>
            <person name="O'Malley M.A."/>
            <person name="Stajich J.E."/>
            <person name="Spatafora J.W."/>
            <person name="Visel A."/>
            <person name="Grigoriev I.V."/>
        </authorList>
    </citation>
    <scope>NUCLEOTIDE SEQUENCE [LARGE SCALE GENOMIC DNA]</scope>
    <source>
        <strain evidence="4 5">CBS 931.73</strain>
    </source>
</reference>
<dbReference type="Pfam" id="PF04841">
    <property type="entry name" value="Vps16_N"/>
    <property type="match status" value="1"/>
</dbReference>
<evidence type="ECO:0000259" key="2">
    <source>
        <dbReference type="Pfam" id="PF04840"/>
    </source>
</evidence>
<sequence length="675" mass="76716">MTGDFQLIVVSNFDEPRPRTLADPGLNEPPHSWAIIPPSYTLSRHVEVLLATGTTILVVDATDAQDQRLQQGPFTRMGVSPNGKLLALYNADGRLWVVSSDFQKSLSDFATQSKVPPVQVVWCGTDAVTLRWENAIWLVGPFGDCLKYIYDENAYLISEMDGVRIVTGDTCEFLHKVPRATEEVFKIGSTSPAAMLFDALEHFEKRSPKADENVRSIKSELTEAVDTCVEAAGHELSEHYQKALLRAASFGKCFLDSYNSDYLVNMCQSLRILNAVRYYEIGIPITYTQYSNLGSDALVNRLINQQHHLLALRICEYLKMRTDHVLVHWACSKIKQSNEDEEATCRIIIDKLKNKPGLSYAEIAKTAYKVGQPKLATKLLDYEPRAADQVPLLMSMQEDQLALIKAIESGDTDLVYLVLLNLKRKLPSGEFFRIINDKPFACNLLEVYAKTIQDKDLLTDFYYQDDRHRELADFNLLQSYQIEASENTFHTMSPRIGGTNQGDNLENRINAIKLTSKKYQNDKDHGLEVKMLDDNIRLLQAQESLESKTNEKFVGLSVSETIYKCILTNNGSRATKLKSEFRVPDNRYWWIRLRALVEIRDWEELEKFAKSKKSPIGYLPGVRPRLFLRIGSFKEAGEQAFANKDIDTLREIRTKCNNAAIARELDILLAQSNRK</sequence>
<dbReference type="STRING" id="1314790.A0A1Y1WPA9"/>
<dbReference type="Gene3D" id="1.10.150.780">
    <property type="entry name" value="Vps16, C-terminal region"/>
    <property type="match status" value="1"/>
</dbReference>
<organism evidence="4 5">
    <name type="scientific">Basidiobolus meristosporus CBS 931.73</name>
    <dbReference type="NCBI Taxonomy" id="1314790"/>
    <lineage>
        <taxon>Eukaryota</taxon>
        <taxon>Fungi</taxon>
        <taxon>Fungi incertae sedis</taxon>
        <taxon>Zoopagomycota</taxon>
        <taxon>Entomophthoromycotina</taxon>
        <taxon>Basidiobolomycetes</taxon>
        <taxon>Basidiobolales</taxon>
        <taxon>Basidiobolaceae</taxon>
        <taxon>Basidiobolus</taxon>
    </lineage>
</organism>
<evidence type="ECO:0000259" key="3">
    <source>
        <dbReference type="Pfam" id="PF04841"/>
    </source>
</evidence>
<evidence type="ECO:0000313" key="4">
    <source>
        <dbReference type="EMBL" id="ORX75377.1"/>
    </source>
</evidence>
<keyword evidence="5" id="KW-1185">Reference proteome</keyword>
<dbReference type="PANTHER" id="PTHR12811:SF0">
    <property type="entry name" value="VACUOLAR PROTEIN SORTING-ASSOCIATED PROTEIN 16 HOMOLOG"/>
    <property type="match status" value="1"/>
</dbReference>
<dbReference type="InParanoid" id="A0A1Y1WPA9"/>
<dbReference type="FunCoup" id="A0A1Y1WPA9">
    <property type="interactions" value="1117"/>
</dbReference>
<feature type="domain" description="Vps16 C-terminal" evidence="2">
    <location>
        <begin position="358"/>
        <end position="622"/>
    </location>
</feature>
<dbReference type="EMBL" id="MCFE01001019">
    <property type="protein sequence ID" value="ORX75377.1"/>
    <property type="molecule type" value="Genomic_DNA"/>
</dbReference>
<comment type="similarity">
    <text evidence="1">Belongs to the VPS16 family.</text>
</comment>
<dbReference type="GO" id="GO:0042144">
    <property type="term" value="P:vacuole fusion, non-autophagic"/>
    <property type="evidence" value="ECO:0007669"/>
    <property type="project" value="TreeGrafter"/>
</dbReference>
<dbReference type="InterPro" id="IPR006926">
    <property type="entry name" value="Vps16_N"/>
</dbReference>
<comment type="caution">
    <text evidence="4">The sequence shown here is derived from an EMBL/GenBank/DDBJ whole genome shotgun (WGS) entry which is preliminary data.</text>
</comment>
<dbReference type="GO" id="GO:0016197">
    <property type="term" value="P:endosomal transport"/>
    <property type="evidence" value="ECO:0007669"/>
    <property type="project" value="TreeGrafter"/>
</dbReference>
<evidence type="ECO:0000256" key="1">
    <source>
        <dbReference type="ARBA" id="ARBA00009250"/>
    </source>
</evidence>